<dbReference type="Proteomes" id="UP000295558">
    <property type="component" value="Unassembled WGS sequence"/>
</dbReference>
<dbReference type="EMBL" id="SNZK01000003">
    <property type="protein sequence ID" value="TDR53985.1"/>
    <property type="molecule type" value="Genomic_DNA"/>
</dbReference>
<proteinExistence type="predicted"/>
<accession>A0A4R6ZNM2</accession>
<comment type="caution">
    <text evidence="1">The sequence shown here is derived from an EMBL/GenBank/DDBJ whole genome shotgun (WGS) entry which is preliminary data.</text>
</comment>
<evidence type="ECO:0000313" key="2">
    <source>
        <dbReference type="Proteomes" id="UP000295558"/>
    </source>
</evidence>
<dbReference type="AlphaFoldDB" id="A0A4R6ZNM2"/>
<reference evidence="1 2" key="1">
    <citation type="submission" date="2019-03" db="EMBL/GenBank/DDBJ databases">
        <title>Genomic Encyclopedia of Type Strains, Phase III (KMG-III): the genomes of soil and plant-associated and newly described type strains.</title>
        <authorList>
            <person name="Whitman W."/>
        </authorList>
    </citation>
    <scope>NUCLEOTIDE SEQUENCE [LARGE SCALE GENOMIC DNA]</scope>
    <source>
        <strain evidence="1 2">CECT 7972</strain>
    </source>
</reference>
<sequence>MELERICRLLRQRGKQIIVKGNSIETFHERDEERITTD</sequence>
<organism evidence="1 2">
    <name type="scientific">Listeria rocourtiae</name>
    <dbReference type="NCBI Taxonomy" id="647910"/>
    <lineage>
        <taxon>Bacteria</taxon>
        <taxon>Bacillati</taxon>
        <taxon>Bacillota</taxon>
        <taxon>Bacilli</taxon>
        <taxon>Bacillales</taxon>
        <taxon>Listeriaceae</taxon>
        <taxon>Listeria</taxon>
    </lineage>
</organism>
<name>A0A4R6ZNM2_9LIST</name>
<evidence type="ECO:0000313" key="1">
    <source>
        <dbReference type="EMBL" id="TDR53985.1"/>
    </source>
</evidence>
<gene>
    <name evidence="1" type="ORF">DFP96_10381</name>
</gene>
<protein>
    <submittedName>
        <fullName evidence="1">Uncharacterized protein</fullName>
    </submittedName>
</protein>
<keyword evidence="2" id="KW-1185">Reference proteome</keyword>